<dbReference type="Pfam" id="PF00266">
    <property type="entry name" value="Aminotran_5"/>
    <property type="match status" value="1"/>
</dbReference>
<dbReference type="InterPro" id="IPR015424">
    <property type="entry name" value="PyrdxlP-dep_Trfase"/>
</dbReference>
<dbReference type="PANTHER" id="PTHR43586">
    <property type="entry name" value="CYSTEINE DESULFURASE"/>
    <property type="match status" value="1"/>
</dbReference>
<evidence type="ECO:0000256" key="1">
    <source>
        <dbReference type="ARBA" id="ARBA00022898"/>
    </source>
</evidence>
<dbReference type="PANTHER" id="PTHR43586:SF15">
    <property type="entry name" value="BLR3095 PROTEIN"/>
    <property type="match status" value="1"/>
</dbReference>
<evidence type="ECO:0000313" key="3">
    <source>
        <dbReference type="EMBL" id="EDY19779.1"/>
    </source>
</evidence>
<dbReference type="InterPro" id="IPR015421">
    <property type="entry name" value="PyrdxlP-dep_Trfase_major"/>
</dbReference>
<keyword evidence="1" id="KW-0663">Pyridoxal phosphate</keyword>
<dbReference type="InterPro" id="IPR000192">
    <property type="entry name" value="Aminotrans_V_dom"/>
</dbReference>
<evidence type="ECO:0000259" key="2">
    <source>
        <dbReference type="Pfam" id="PF00266"/>
    </source>
</evidence>
<dbReference type="GO" id="GO:0008483">
    <property type="term" value="F:transaminase activity"/>
    <property type="evidence" value="ECO:0007669"/>
    <property type="project" value="UniProtKB-KW"/>
</dbReference>
<accession>B4D217</accession>
<dbReference type="STRING" id="497964.CfE428DRAFT_2955"/>
<comment type="caution">
    <text evidence="3">The sequence shown here is derived from an EMBL/GenBank/DDBJ whole genome shotgun (WGS) entry which is preliminary data.</text>
</comment>
<keyword evidence="3" id="KW-0808">Transferase</keyword>
<gene>
    <name evidence="3" type="ORF">CfE428DRAFT_2955</name>
</gene>
<feature type="domain" description="Aminotransferase class V" evidence="2">
    <location>
        <begin position="21"/>
        <end position="377"/>
    </location>
</feature>
<sequence length="387" mass="42573">MTLFPDEAQRRALFPVSRDQIFLAHAGVTALPQFVADAACDYTQQSARNPQEFGDVLRAVKETRQVCAQLIGAQADEIALLGPTSLGLSLFANGLDWQPGDEVLCYHGDYPANVYPWIDLRRRGVTVRYLEPQGPGEITPELVAAALTPKTRLVALASAHFFTGYRIDLEAIGSLLHDRGILFSVDAIQTLGAFSLDVEKAHIDFLSADAHKWMLGPLAIGIVYVRKSNFEKLRPTLLGAWNVVSPQFNALDEIRFVPSAQRYEPGVLNIAGILGMRSALEFLQKLGIGAISTRLLELKAHLVPKLEEMGFQILGPGISSPAASSITTFRHRHAGSAKLFAALENAKIIASLRYDRENRDYLRFSPHCYNTEAELDATLEVLRVAIP</sequence>
<dbReference type="Proteomes" id="UP000005824">
    <property type="component" value="Unassembled WGS sequence"/>
</dbReference>
<dbReference type="InterPro" id="IPR015422">
    <property type="entry name" value="PyrdxlP-dep_Trfase_small"/>
</dbReference>
<dbReference type="SUPFAM" id="SSF53383">
    <property type="entry name" value="PLP-dependent transferases"/>
    <property type="match status" value="1"/>
</dbReference>
<dbReference type="Gene3D" id="3.90.1150.10">
    <property type="entry name" value="Aspartate Aminotransferase, domain 1"/>
    <property type="match status" value="1"/>
</dbReference>
<organism evidence="3 4">
    <name type="scientific">Chthoniobacter flavus Ellin428</name>
    <dbReference type="NCBI Taxonomy" id="497964"/>
    <lineage>
        <taxon>Bacteria</taxon>
        <taxon>Pseudomonadati</taxon>
        <taxon>Verrucomicrobiota</taxon>
        <taxon>Spartobacteria</taxon>
        <taxon>Chthoniobacterales</taxon>
        <taxon>Chthoniobacteraceae</taxon>
        <taxon>Chthoniobacter</taxon>
    </lineage>
</organism>
<evidence type="ECO:0000313" key="4">
    <source>
        <dbReference type="Proteomes" id="UP000005824"/>
    </source>
</evidence>
<dbReference type="AlphaFoldDB" id="B4D217"/>
<dbReference type="RefSeq" id="WP_006980280.1">
    <property type="nucleotide sequence ID" value="NZ_ABVL01000007.1"/>
</dbReference>
<keyword evidence="4" id="KW-1185">Reference proteome</keyword>
<proteinExistence type="predicted"/>
<dbReference type="Gene3D" id="3.40.640.10">
    <property type="entry name" value="Type I PLP-dependent aspartate aminotransferase-like (Major domain)"/>
    <property type="match status" value="1"/>
</dbReference>
<name>B4D217_9BACT</name>
<dbReference type="InParanoid" id="B4D217"/>
<dbReference type="EMBL" id="ABVL01000007">
    <property type="protein sequence ID" value="EDY19779.1"/>
    <property type="molecule type" value="Genomic_DNA"/>
</dbReference>
<protein>
    <submittedName>
        <fullName evidence="3">Aminotransferase class V</fullName>
    </submittedName>
</protein>
<keyword evidence="3" id="KW-0032">Aminotransferase</keyword>
<dbReference type="eggNOG" id="COG0520">
    <property type="taxonomic scope" value="Bacteria"/>
</dbReference>
<reference evidence="3 4" key="1">
    <citation type="journal article" date="2011" name="J. Bacteriol.">
        <title>Genome sequence of Chthoniobacter flavus Ellin428, an aerobic heterotrophic soil bacterium.</title>
        <authorList>
            <person name="Kant R."/>
            <person name="van Passel M.W."/>
            <person name="Palva A."/>
            <person name="Lucas S."/>
            <person name="Lapidus A."/>
            <person name="Glavina Del Rio T."/>
            <person name="Dalin E."/>
            <person name="Tice H."/>
            <person name="Bruce D."/>
            <person name="Goodwin L."/>
            <person name="Pitluck S."/>
            <person name="Larimer F.W."/>
            <person name="Land M.L."/>
            <person name="Hauser L."/>
            <person name="Sangwan P."/>
            <person name="de Vos W.M."/>
            <person name="Janssen P.H."/>
            <person name="Smidt H."/>
        </authorList>
    </citation>
    <scope>NUCLEOTIDE SEQUENCE [LARGE SCALE GENOMIC DNA]</scope>
    <source>
        <strain evidence="3 4">Ellin428</strain>
    </source>
</reference>